<dbReference type="InterPro" id="IPR058624">
    <property type="entry name" value="MdtA-like_HH"/>
</dbReference>
<dbReference type="PANTHER" id="PTHR30158">
    <property type="entry name" value="ACRA/E-RELATED COMPONENT OF DRUG EFFLUX TRANSPORTER"/>
    <property type="match status" value="1"/>
</dbReference>
<dbReference type="Gene3D" id="1.10.287.470">
    <property type="entry name" value="Helix hairpin bin"/>
    <property type="match status" value="1"/>
</dbReference>
<feature type="domain" description="Multidrug resistance protein MdtA-like beta-barrel" evidence="6">
    <location>
        <begin position="228"/>
        <end position="316"/>
    </location>
</feature>
<gene>
    <name evidence="8" type="ORF">A1359_07860</name>
</gene>
<reference evidence="8 9" key="1">
    <citation type="submission" date="2016-03" db="EMBL/GenBank/DDBJ databases">
        <authorList>
            <person name="Ploux O."/>
        </authorList>
    </citation>
    <scope>NUCLEOTIDE SEQUENCE [LARGE SCALE GENOMIC DNA]</scope>
    <source>
        <strain evidence="8 9">R-45370</strain>
    </source>
</reference>
<name>A0A177NGI4_9GAMM</name>
<dbReference type="InterPro" id="IPR058625">
    <property type="entry name" value="MdtA-like_BSH"/>
</dbReference>
<evidence type="ECO:0000259" key="4">
    <source>
        <dbReference type="Pfam" id="PF25876"/>
    </source>
</evidence>
<dbReference type="GO" id="GO:0022857">
    <property type="term" value="F:transmembrane transporter activity"/>
    <property type="evidence" value="ECO:0007669"/>
    <property type="project" value="InterPro"/>
</dbReference>
<keyword evidence="9" id="KW-1185">Reference proteome</keyword>
<sequence>MDENTRLPHLVQPARKQYGYRPNLRQVTIVLALALMLPGCGPSSESATVSAPPPQVKIAQPLHRQTTEWDEYTGRIEAINAVDIRARVDGYLEKINFVAGSKVNKGDLLFLIDPKPFKAQLNYAQAELERAKTKQELANNDLLRAENLLRAKAISTEEYDGRNKGLREAAAAVKSAEANVYTAKLNLDYTEIRAPISGRIGREMITVGNLINAGADSTPLTSIVSTDPVYVYVDADEQSVLKYRRQNQQLKNGSTDLKGTPVQLAIADEADFPHQGQLDYQAPSEDAATGTISLRGVFANPDELLSPGFFARMRVQGSTPYLATLLPDRAIGTDQANRFVWVVNQDNQVVYRQVTPGALIGSLRVIREGLQPDDWVVIEGVLKLKPGITVTPERISLADTQGAQ</sequence>
<protein>
    <submittedName>
        <fullName evidence="8">Efflux transporter periplasmic adaptor subunit</fullName>
    </submittedName>
</protein>
<dbReference type="Gene3D" id="2.40.420.20">
    <property type="match status" value="1"/>
</dbReference>
<evidence type="ECO:0000256" key="3">
    <source>
        <dbReference type="SAM" id="Coils"/>
    </source>
</evidence>
<organism evidence="8 9">
    <name type="scientific">Methylomonas lenta</name>
    <dbReference type="NCBI Taxonomy" id="980561"/>
    <lineage>
        <taxon>Bacteria</taxon>
        <taxon>Pseudomonadati</taxon>
        <taxon>Pseudomonadota</taxon>
        <taxon>Gammaproteobacteria</taxon>
        <taxon>Methylococcales</taxon>
        <taxon>Methylococcaceae</taxon>
        <taxon>Methylomonas</taxon>
    </lineage>
</organism>
<evidence type="ECO:0000256" key="1">
    <source>
        <dbReference type="ARBA" id="ARBA00004519"/>
    </source>
</evidence>
<feature type="domain" description="Multidrug resistance protein MdtA-like barrel-sandwich hybrid" evidence="5">
    <location>
        <begin position="80"/>
        <end position="217"/>
    </location>
</feature>
<dbReference type="Pfam" id="PF25944">
    <property type="entry name" value="Beta-barrel_RND"/>
    <property type="match status" value="1"/>
</dbReference>
<dbReference type="Pfam" id="PF25876">
    <property type="entry name" value="HH_MFP_RND"/>
    <property type="match status" value="1"/>
</dbReference>
<dbReference type="InterPro" id="IPR058626">
    <property type="entry name" value="MdtA-like_b-barrel"/>
</dbReference>
<dbReference type="EMBL" id="LUUI01000095">
    <property type="protein sequence ID" value="OAI16553.1"/>
    <property type="molecule type" value="Genomic_DNA"/>
</dbReference>
<evidence type="ECO:0000313" key="8">
    <source>
        <dbReference type="EMBL" id="OAI16553.1"/>
    </source>
</evidence>
<dbReference type="Proteomes" id="UP000078476">
    <property type="component" value="Unassembled WGS sequence"/>
</dbReference>
<dbReference type="PANTHER" id="PTHR30158:SF10">
    <property type="entry name" value="CATION EFFLUX PUMP"/>
    <property type="match status" value="1"/>
</dbReference>
<dbReference type="InterPro" id="IPR058627">
    <property type="entry name" value="MdtA-like_C"/>
</dbReference>
<dbReference type="Pfam" id="PF25967">
    <property type="entry name" value="RND-MFP_C"/>
    <property type="match status" value="1"/>
</dbReference>
<comment type="caution">
    <text evidence="8">The sequence shown here is derived from an EMBL/GenBank/DDBJ whole genome shotgun (WGS) entry which is preliminary data.</text>
</comment>
<proteinExistence type="inferred from homology"/>
<evidence type="ECO:0000259" key="5">
    <source>
        <dbReference type="Pfam" id="PF25917"/>
    </source>
</evidence>
<keyword evidence="3" id="KW-0175">Coiled coil</keyword>
<dbReference type="Gene3D" id="2.40.30.170">
    <property type="match status" value="1"/>
</dbReference>
<dbReference type="FunFam" id="2.40.420.20:FF:000001">
    <property type="entry name" value="Efflux RND transporter periplasmic adaptor subunit"/>
    <property type="match status" value="1"/>
</dbReference>
<dbReference type="GO" id="GO:0005886">
    <property type="term" value="C:plasma membrane"/>
    <property type="evidence" value="ECO:0007669"/>
    <property type="project" value="UniProtKB-SubCell"/>
</dbReference>
<dbReference type="STRING" id="980561.A1359_07860"/>
<evidence type="ECO:0000313" key="9">
    <source>
        <dbReference type="Proteomes" id="UP000078476"/>
    </source>
</evidence>
<dbReference type="OrthoDB" id="9816569at2"/>
<feature type="coiled-coil region" evidence="3">
    <location>
        <begin position="121"/>
        <end position="148"/>
    </location>
</feature>
<dbReference type="Gene3D" id="2.40.50.100">
    <property type="match status" value="1"/>
</dbReference>
<evidence type="ECO:0000259" key="7">
    <source>
        <dbReference type="Pfam" id="PF25967"/>
    </source>
</evidence>
<dbReference type="AlphaFoldDB" id="A0A177NGI4"/>
<comment type="subcellular location">
    <subcellularLocation>
        <location evidence="1">Cell inner membrane</location>
        <topology evidence="1">Lipid-anchor</topology>
    </subcellularLocation>
</comment>
<dbReference type="NCBIfam" id="TIGR01730">
    <property type="entry name" value="RND_mfp"/>
    <property type="match status" value="1"/>
</dbReference>
<comment type="similarity">
    <text evidence="2">Belongs to the membrane fusion protein (MFP) (TC 8.A.1) family.</text>
</comment>
<dbReference type="RefSeq" id="WP_066981209.1">
    <property type="nucleotide sequence ID" value="NZ_LUUI01000095.1"/>
</dbReference>
<evidence type="ECO:0000259" key="6">
    <source>
        <dbReference type="Pfam" id="PF25944"/>
    </source>
</evidence>
<evidence type="ECO:0000256" key="2">
    <source>
        <dbReference type="ARBA" id="ARBA00009477"/>
    </source>
</evidence>
<feature type="domain" description="Multidrug resistance protein MdtA-like alpha-helical hairpin" evidence="4">
    <location>
        <begin position="121"/>
        <end position="190"/>
    </location>
</feature>
<dbReference type="SUPFAM" id="SSF111369">
    <property type="entry name" value="HlyD-like secretion proteins"/>
    <property type="match status" value="1"/>
</dbReference>
<dbReference type="GO" id="GO:0046677">
    <property type="term" value="P:response to antibiotic"/>
    <property type="evidence" value="ECO:0007669"/>
    <property type="project" value="TreeGrafter"/>
</dbReference>
<dbReference type="Pfam" id="PF25917">
    <property type="entry name" value="BSH_RND"/>
    <property type="match status" value="1"/>
</dbReference>
<dbReference type="InterPro" id="IPR006143">
    <property type="entry name" value="RND_pump_MFP"/>
</dbReference>
<accession>A0A177NGI4</accession>
<feature type="domain" description="Multidrug resistance protein MdtA-like C-terminal permuted SH3" evidence="7">
    <location>
        <begin position="325"/>
        <end position="381"/>
    </location>
</feature>